<evidence type="ECO:0000256" key="3">
    <source>
        <dbReference type="ARBA" id="ARBA00040955"/>
    </source>
</evidence>
<keyword evidence="1 4" id="KW-0853">WD repeat</keyword>
<dbReference type="InterPro" id="IPR024964">
    <property type="entry name" value="CTLH/CRA"/>
</dbReference>
<evidence type="ECO:0000313" key="6">
    <source>
        <dbReference type="EMBL" id="CBY21055.1"/>
    </source>
</evidence>
<keyword evidence="7" id="KW-1185">Reference proteome</keyword>
<dbReference type="InterPro" id="IPR036322">
    <property type="entry name" value="WD40_repeat_dom_sf"/>
</dbReference>
<dbReference type="InParanoid" id="E4WVA2"/>
<dbReference type="PANTHER" id="PTHR22838">
    <property type="entry name" value="WD REPEAT PROTEIN 26-RELATED"/>
    <property type="match status" value="1"/>
</dbReference>
<organism evidence="6">
    <name type="scientific">Oikopleura dioica</name>
    <name type="common">Tunicate</name>
    <dbReference type="NCBI Taxonomy" id="34765"/>
    <lineage>
        <taxon>Eukaryota</taxon>
        <taxon>Metazoa</taxon>
        <taxon>Chordata</taxon>
        <taxon>Tunicata</taxon>
        <taxon>Appendicularia</taxon>
        <taxon>Copelata</taxon>
        <taxon>Oikopleuridae</taxon>
        <taxon>Oikopleura</taxon>
    </lineage>
</organism>
<accession>E4WVA2</accession>
<evidence type="ECO:0000256" key="1">
    <source>
        <dbReference type="ARBA" id="ARBA00022574"/>
    </source>
</evidence>
<dbReference type="EMBL" id="FN653017">
    <property type="protein sequence ID" value="CBY21055.1"/>
    <property type="molecule type" value="Genomic_DNA"/>
</dbReference>
<dbReference type="PROSITE" id="PS50294">
    <property type="entry name" value="WD_REPEATS_REGION"/>
    <property type="match status" value="1"/>
</dbReference>
<dbReference type="Gene3D" id="2.130.10.10">
    <property type="entry name" value="YVTN repeat-like/Quinoprotein amine dehydrogenase"/>
    <property type="match status" value="1"/>
</dbReference>
<dbReference type="GO" id="GO:0043161">
    <property type="term" value="P:proteasome-mediated ubiquitin-dependent protein catabolic process"/>
    <property type="evidence" value="ECO:0007669"/>
    <property type="project" value="TreeGrafter"/>
</dbReference>
<sequence length="532" mass="59792">MAKNGTENDSAGGTLNGHLGQRDSEVVRLIGQHLEDLGLHKTGTELENQHATEFRCSILTGDWSKAIAALENLRPEISRDDKVQNMIFQIYEQKYLELLEDGETLEGVKCLRQDLAPLNIQTEHLQKLAQILFVQDKKQIYAIMNWPGKGRDSRSALMNKLQSYLPHHIMLPPNRLSLLLQQAQKFQQQQCLFSNGSLPRTSLLYDAQSPIKKVPSKCIQTLNRHAGDINYCRFNNSGTHLATGSKDETVVIWAVASNGTVSYEKTLSCDFEVTFFSWSPNDELLAVVGAENTSFVNLWEVKTGTKKHESRQSPDDSLTSVAWFPDGDSYVCGGKRGQFYQVNLEGHIIETFDGVRVFGLHVLADGRSILASDSHNRIRSYDFEAILDKEVINRLANPIMTFSLSSDENYILLNVLEDGLHLYDLSCNTFVRKYRGNRQSMYQIHSAFGGDNDELLATGSECGTVFIFHREKETPIKELTGHSIDKCVNCVHFHPIHTNLLASVSDDQLLKIWMPDDNDAFGQADFSATTSL</sequence>
<feature type="repeat" description="WD" evidence="4">
    <location>
        <begin position="222"/>
        <end position="263"/>
    </location>
</feature>
<dbReference type="GO" id="GO:0034657">
    <property type="term" value="C:GID complex"/>
    <property type="evidence" value="ECO:0007669"/>
    <property type="project" value="TreeGrafter"/>
</dbReference>
<evidence type="ECO:0000256" key="4">
    <source>
        <dbReference type="PROSITE-ProRule" id="PRU00221"/>
    </source>
</evidence>
<dbReference type="Pfam" id="PF10607">
    <property type="entry name" value="CTLH"/>
    <property type="match status" value="1"/>
</dbReference>
<evidence type="ECO:0000313" key="7">
    <source>
        <dbReference type="Proteomes" id="UP000001307"/>
    </source>
</evidence>
<dbReference type="Pfam" id="PF00400">
    <property type="entry name" value="WD40"/>
    <property type="match status" value="2"/>
</dbReference>
<keyword evidence="2" id="KW-0677">Repeat</keyword>
<dbReference type="OrthoDB" id="972532at2759"/>
<evidence type="ECO:0000256" key="2">
    <source>
        <dbReference type="ARBA" id="ARBA00022737"/>
    </source>
</evidence>
<dbReference type="InterPro" id="IPR015943">
    <property type="entry name" value="WD40/YVTN_repeat-like_dom_sf"/>
</dbReference>
<dbReference type="AlphaFoldDB" id="E4WVA2"/>
<name>E4WVA2_OIKDI</name>
<proteinExistence type="predicted"/>
<reference evidence="6" key="1">
    <citation type="journal article" date="2010" name="Science">
        <title>Plasticity of animal genome architecture unmasked by rapid evolution of a pelagic tunicate.</title>
        <authorList>
            <person name="Denoeud F."/>
            <person name="Henriet S."/>
            <person name="Mungpakdee S."/>
            <person name="Aury J.M."/>
            <person name="Da Silva C."/>
            <person name="Brinkmann H."/>
            <person name="Mikhaleva J."/>
            <person name="Olsen L.C."/>
            <person name="Jubin C."/>
            <person name="Canestro C."/>
            <person name="Bouquet J.M."/>
            <person name="Danks G."/>
            <person name="Poulain J."/>
            <person name="Campsteijn C."/>
            <person name="Adamski M."/>
            <person name="Cross I."/>
            <person name="Yadetie F."/>
            <person name="Muffato M."/>
            <person name="Louis A."/>
            <person name="Butcher S."/>
            <person name="Tsagkogeorga G."/>
            <person name="Konrad A."/>
            <person name="Singh S."/>
            <person name="Jensen M.F."/>
            <person name="Cong E.H."/>
            <person name="Eikeseth-Otteraa H."/>
            <person name="Noel B."/>
            <person name="Anthouard V."/>
            <person name="Porcel B.M."/>
            <person name="Kachouri-Lafond R."/>
            <person name="Nishino A."/>
            <person name="Ugolini M."/>
            <person name="Chourrout P."/>
            <person name="Nishida H."/>
            <person name="Aasland R."/>
            <person name="Huzurbazar S."/>
            <person name="Westhof E."/>
            <person name="Delsuc F."/>
            <person name="Lehrach H."/>
            <person name="Reinhardt R."/>
            <person name="Weissenbach J."/>
            <person name="Roy S.W."/>
            <person name="Artiguenave F."/>
            <person name="Postlethwait J.H."/>
            <person name="Manak J.R."/>
            <person name="Thompson E.M."/>
            <person name="Jaillon O."/>
            <person name="Du Pasquier L."/>
            <person name="Boudinot P."/>
            <person name="Liberles D.A."/>
            <person name="Volff J.N."/>
            <person name="Philippe H."/>
            <person name="Lenhard B."/>
            <person name="Roest Crollius H."/>
            <person name="Wincker P."/>
            <person name="Chourrout D."/>
        </authorList>
    </citation>
    <scope>NUCLEOTIDE SEQUENCE [LARGE SCALE GENOMIC DNA]</scope>
</reference>
<dbReference type="SMART" id="SM00320">
    <property type="entry name" value="WD40"/>
    <property type="match status" value="6"/>
</dbReference>
<dbReference type="FunCoup" id="E4WVA2">
    <property type="interactions" value="62"/>
</dbReference>
<dbReference type="PANTHER" id="PTHR22838:SF0">
    <property type="entry name" value="WD REPEAT-CONTAINING PROTEIN 26"/>
    <property type="match status" value="1"/>
</dbReference>
<feature type="domain" description="CTLH" evidence="5">
    <location>
        <begin position="47"/>
        <end position="106"/>
    </location>
</feature>
<dbReference type="SUPFAM" id="SSF50978">
    <property type="entry name" value="WD40 repeat-like"/>
    <property type="match status" value="1"/>
</dbReference>
<dbReference type="PROSITE" id="PS50897">
    <property type="entry name" value="CTLH"/>
    <property type="match status" value="1"/>
</dbReference>
<dbReference type="SMART" id="SM00668">
    <property type="entry name" value="CTLH"/>
    <property type="match status" value="1"/>
</dbReference>
<dbReference type="PROSITE" id="PS50082">
    <property type="entry name" value="WD_REPEATS_2"/>
    <property type="match status" value="1"/>
</dbReference>
<evidence type="ECO:0000259" key="5">
    <source>
        <dbReference type="PROSITE" id="PS50897"/>
    </source>
</evidence>
<protein>
    <recommendedName>
        <fullName evidence="3">WD repeat-containing protein 26</fullName>
    </recommendedName>
</protein>
<dbReference type="InterPro" id="IPR006595">
    <property type="entry name" value="CTLH_C"/>
</dbReference>
<dbReference type="InterPro" id="IPR001680">
    <property type="entry name" value="WD40_rpt"/>
</dbReference>
<gene>
    <name evidence="6" type="ORF">GSOID_T00008808001</name>
</gene>
<dbReference type="Proteomes" id="UP000001307">
    <property type="component" value="Unassembled WGS sequence"/>
</dbReference>
<dbReference type="InterPro" id="IPR051350">
    <property type="entry name" value="WD_repeat-ST_regulator"/>
</dbReference>